<feature type="region of interest" description="Disordered" evidence="2">
    <location>
        <begin position="680"/>
        <end position="706"/>
    </location>
</feature>
<gene>
    <name evidence="3" type="ORF">TrCOL_g5928</name>
</gene>
<organism evidence="3 4">
    <name type="scientific">Triparma columacea</name>
    <dbReference type="NCBI Taxonomy" id="722753"/>
    <lineage>
        <taxon>Eukaryota</taxon>
        <taxon>Sar</taxon>
        <taxon>Stramenopiles</taxon>
        <taxon>Ochrophyta</taxon>
        <taxon>Bolidophyceae</taxon>
        <taxon>Parmales</taxon>
        <taxon>Triparmaceae</taxon>
        <taxon>Triparma</taxon>
    </lineage>
</organism>
<dbReference type="EMBL" id="BRYA01000127">
    <property type="protein sequence ID" value="GMI40413.1"/>
    <property type="molecule type" value="Genomic_DNA"/>
</dbReference>
<reference evidence="4" key="1">
    <citation type="journal article" date="2023" name="Commun. Biol.">
        <title>Genome analysis of Parmales, the sister group of diatoms, reveals the evolutionary specialization of diatoms from phago-mixotrophs to photoautotrophs.</title>
        <authorList>
            <person name="Ban H."/>
            <person name="Sato S."/>
            <person name="Yoshikawa S."/>
            <person name="Yamada K."/>
            <person name="Nakamura Y."/>
            <person name="Ichinomiya M."/>
            <person name="Sato N."/>
            <person name="Blanc-Mathieu R."/>
            <person name="Endo H."/>
            <person name="Kuwata A."/>
            <person name="Ogata H."/>
        </authorList>
    </citation>
    <scope>NUCLEOTIDE SEQUENCE [LARGE SCALE GENOMIC DNA]</scope>
</reference>
<keyword evidence="4" id="KW-1185">Reference proteome</keyword>
<evidence type="ECO:0000313" key="4">
    <source>
        <dbReference type="Proteomes" id="UP001165065"/>
    </source>
</evidence>
<feature type="region of interest" description="Disordered" evidence="2">
    <location>
        <begin position="444"/>
        <end position="470"/>
    </location>
</feature>
<evidence type="ECO:0000256" key="1">
    <source>
        <dbReference type="SAM" id="Coils"/>
    </source>
</evidence>
<dbReference type="Proteomes" id="UP001165065">
    <property type="component" value="Unassembled WGS sequence"/>
</dbReference>
<sequence>MNTLGPEVDARLEDIGDALEGKKVLDEPYVDKKTILLALKEQNKVIRMLQMAFVKNNEKLEAIEETFKVQTTTIEQLKGKVGHIERTVEKVEELESVTELFKQKLTTFDTTMENVKQQGDLVATLSTQLKTNTEQFSSFKQEIVQNVESAKQDLVTLQETAQELETATQEMGSTIQIDSSQIKHETNEGTSTMLNAFVNTQSATLETVESQTEENKTFLNETGSVMEKLDNDTVDVLKSMTVDFQGLIAWKEEQAGIDLVDIRRSQDSIKEAIDTVQRDMFEKVAREEVDNKLESKFESIIDHLQSALNSTESDEADFKAVTGNLNQMCESLKSDKADKTEIAALRKQFLQHQSAMMSDSAAVDLGGGGPESFDNEDIAEYLKDFMNRHQIHHELHKKADKHVEEKVTNIGDVVEKLRNTISVLLQKQGMLEQQMVGHANNVENLRRQSNSPGKGGMLADNENVPGGEWKGLAGAMRMDATGDVSMNNQTAVESGNFPENERLQAPREVPNKKSSSGDMEVPNKRSSSGDMNATLSTPVAADSAATTASGTPLPAIASTGASAGPTPAFDAPAYNLTSPLKQPHMMVAQAGGPQTPLPVIPSQGLEQSQQQQQQQMLYSASASSLLAPGGPTQMMATSAQAGNPVFQNMAQQPGPLDLMASTAPSGANAVMAGMTLGVTSRPGTREGTREGAAATMGGGGGGHRVNEQASENAPIVHRDKMKDLTPGMTYGGGYQIFSPNKPDKPEIRALEQSTLPELAFDEQKYMIEGDDGKLYVGDAEVEGGGVGTGEQ</sequence>
<evidence type="ECO:0000256" key="2">
    <source>
        <dbReference type="SAM" id="MobiDB-lite"/>
    </source>
</evidence>
<feature type="compositionally biased region" description="Basic and acidic residues" evidence="2">
    <location>
        <begin position="499"/>
        <end position="511"/>
    </location>
</feature>
<feature type="coiled-coil region" evidence="1">
    <location>
        <begin position="140"/>
        <end position="167"/>
    </location>
</feature>
<keyword evidence="1" id="KW-0175">Coiled coil</keyword>
<comment type="caution">
    <text evidence="3">The sequence shown here is derived from an EMBL/GenBank/DDBJ whole genome shotgun (WGS) entry which is preliminary data.</text>
</comment>
<evidence type="ECO:0000313" key="3">
    <source>
        <dbReference type="EMBL" id="GMI40413.1"/>
    </source>
</evidence>
<dbReference type="OrthoDB" id="194663at2759"/>
<accession>A0A9W7G924</accession>
<feature type="region of interest" description="Disordered" evidence="2">
    <location>
        <begin position="488"/>
        <end position="535"/>
    </location>
</feature>
<name>A0A9W7G924_9STRA</name>
<protein>
    <submittedName>
        <fullName evidence="3">Uncharacterized protein</fullName>
    </submittedName>
</protein>
<feature type="compositionally biased region" description="Polar residues" evidence="2">
    <location>
        <begin position="524"/>
        <end position="535"/>
    </location>
</feature>
<dbReference type="AlphaFoldDB" id="A0A9W7G924"/>
<proteinExistence type="predicted"/>